<dbReference type="RefSeq" id="WP_317081075.1">
    <property type="nucleotide sequence ID" value="NZ_CP136594.1"/>
</dbReference>
<dbReference type="EMBL" id="CP136594">
    <property type="protein sequence ID" value="WOE74762.1"/>
    <property type="molecule type" value="Genomic_DNA"/>
</dbReference>
<dbReference type="KEGG" id="acoa:RB602_13065"/>
<dbReference type="Pfam" id="PF00700">
    <property type="entry name" value="Flagellin_C"/>
    <property type="match status" value="1"/>
</dbReference>
<dbReference type="PANTHER" id="PTHR42792">
    <property type="entry name" value="FLAGELLIN"/>
    <property type="match status" value="1"/>
</dbReference>
<evidence type="ECO:0000259" key="4">
    <source>
        <dbReference type="Pfam" id="PF00669"/>
    </source>
</evidence>
<gene>
    <name evidence="6" type="ORF">RB602_13065</name>
</gene>
<feature type="domain" description="Flagellin C-terminal" evidence="5">
    <location>
        <begin position="194"/>
        <end position="278"/>
    </location>
</feature>
<keyword evidence="6" id="KW-0282">Flagellum</keyword>
<dbReference type="InterPro" id="IPR001029">
    <property type="entry name" value="Flagellin_N"/>
</dbReference>
<comment type="similarity">
    <text evidence="1 3">Belongs to the bacterial flagellin family.</text>
</comment>
<evidence type="ECO:0000256" key="3">
    <source>
        <dbReference type="RuleBase" id="RU362073"/>
    </source>
</evidence>
<dbReference type="PANTHER" id="PTHR42792:SF2">
    <property type="entry name" value="FLAGELLIN"/>
    <property type="match status" value="1"/>
</dbReference>
<dbReference type="Gene3D" id="6.10.10.10">
    <property type="entry name" value="Flagellar export chaperone, C-terminal domain"/>
    <property type="match status" value="1"/>
</dbReference>
<dbReference type="InterPro" id="IPR046358">
    <property type="entry name" value="Flagellin_C"/>
</dbReference>
<dbReference type="GO" id="GO:0009288">
    <property type="term" value="C:bacterial-type flagellum"/>
    <property type="evidence" value="ECO:0007669"/>
    <property type="project" value="UniProtKB-SubCell"/>
</dbReference>
<dbReference type="InterPro" id="IPR001492">
    <property type="entry name" value="Flagellin"/>
</dbReference>
<dbReference type="SUPFAM" id="SSF64518">
    <property type="entry name" value="Phase 1 flagellin"/>
    <property type="match status" value="1"/>
</dbReference>
<evidence type="ECO:0000259" key="5">
    <source>
        <dbReference type="Pfam" id="PF00700"/>
    </source>
</evidence>
<evidence type="ECO:0000313" key="6">
    <source>
        <dbReference type="EMBL" id="WOE74762.1"/>
    </source>
</evidence>
<dbReference type="GO" id="GO:0005198">
    <property type="term" value="F:structural molecule activity"/>
    <property type="evidence" value="ECO:0007669"/>
    <property type="project" value="UniProtKB-UniRule"/>
</dbReference>
<dbReference type="Pfam" id="PF00669">
    <property type="entry name" value="Flagellin_N"/>
    <property type="match status" value="1"/>
</dbReference>
<name>A0AA97I0C2_9SPHN</name>
<dbReference type="Proteomes" id="UP001302429">
    <property type="component" value="Chromosome"/>
</dbReference>
<dbReference type="AlphaFoldDB" id="A0AA97I0C2"/>
<keyword evidence="7" id="KW-1185">Reference proteome</keyword>
<dbReference type="Gene3D" id="1.20.1330.10">
    <property type="entry name" value="f41 fragment of flagellin, N-terminal domain"/>
    <property type="match status" value="1"/>
</dbReference>
<evidence type="ECO:0000256" key="1">
    <source>
        <dbReference type="ARBA" id="ARBA00005709"/>
    </source>
</evidence>
<evidence type="ECO:0000313" key="7">
    <source>
        <dbReference type="Proteomes" id="UP001302429"/>
    </source>
</evidence>
<comment type="subcellular location">
    <subcellularLocation>
        <location evidence="3">Secreted</location>
    </subcellularLocation>
    <subcellularLocation>
        <location evidence="3">Bacterial flagellum</location>
    </subcellularLocation>
</comment>
<evidence type="ECO:0000256" key="2">
    <source>
        <dbReference type="ARBA" id="ARBA00023143"/>
    </source>
</evidence>
<dbReference type="GO" id="GO:0005576">
    <property type="term" value="C:extracellular region"/>
    <property type="evidence" value="ECO:0007669"/>
    <property type="project" value="UniProtKB-SubCell"/>
</dbReference>
<sequence>MTVIATNVSAMRATNASARADMGLQKAIERLSSGQRINNASDDAAGLAVSTRMTSEIRGLNMAARNANDGISLAQTAEGGMGEITSMLQRMRELAVQSANGTLSAGDRANLQAEVTALVAQINDVANRTSFNGVPLLSTGATVSIQTGNNAGETVAVTLVDVTADGLGITDTAATPAVNTVDISTVAAASTALGTLGTALDAITTSQAGLGAFQNRLETTVSNINDRVTNLTESRSRIQDADFSAESTNLARYQILSQASTAMLAQANQSQQGVLSLIQ</sequence>
<organism evidence="6 7">
    <name type="scientific">Alterisphingorhabdus coralli</name>
    <dbReference type="NCBI Taxonomy" id="3071408"/>
    <lineage>
        <taxon>Bacteria</taxon>
        <taxon>Pseudomonadati</taxon>
        <taxon>Pseudomonadota</taxon>
        <taxon>Alphaproteobacteria</taxon>
        <taxon>Sphingomonadales</taxon>
        <taxon>Sphingomonadaceae</taxon>
        <taxon>Alterisphingorhabdus (ex Yan et al. 2024)</taxon>
    </lineage>
</organism>
<protein>
    <recommendedName>
        <fullName evidence="3">Flagellin</fullName>
    </recommendedName>
</protein>
<proteinExistence type="inferred from homology"/>
<feature type="domain" description="Flagellin N-terminal" evidence="4">
    <location>
        <begin position="4"/>
        <end position="139"/>
    </location>
</feature>
<dbReference type="PRINTS" id="PR00207">
    <property type="entry name" value="FLAGELLIN"/>
</dbReference>
<keyword evidence="3" id="KW-0964">Secreted</keyword>
<keyword evidence="2 3" id="KW-0975">Bacterial flagellum</keyword>
<reference evidence="6 7" key="1">
    <citation type="submission" date="2023-10" db="EMBL/GenBank/DDBJ databases">
        <title>Complete genome sequence of a Sphingomonadaceae bacterium.</title>
        <authorList>
            <person name="Yan C."/>
        </authorList>
    </citation>
    <scope>NUCLEOTIDE SEQUENCE [LARGE SCALE GENOMIC DNA]</scope>
    <source>
        <strain evidence="6 7">SCSIO 66989</strain>
    </source>
</reference>
<accession>A0AA97I0C2</accession>
<keyword evidence="6" id="KW-0966">Cell projection</keyword>
<dbReference type="InterPro" id="IPR042187">
    <property type="entry name" value="Flagellin_C_sub2"/>
</dbReference>
<keyword evidence="6" id="KW-0969">Cilium</keyword>
<comment type="function">
    <text evidence="3">Flagellin is the subunit protein which polymerizes to form the filaments of bacterial flagella.</text>
</comment>